<dbReference type="Gene3D" id="3.10.20.90">
    <property type="entry name" value="Phosphatidylinositol 3-kinase Catalytic Subunit, Chain A, domain 1"/>
    <property type="match status" value="4"/>
</dbReference>
<proteinExistence type="inferred from homology"/>
<accession>A0A0N1IM87</accession>
<dbReference type="Proteomes" id="UP000038009">
    <property type="component" value="Unassembled WGS sequence"/>
</dbReference>
<dbReference type="GO" id="GO:0016020">
    <property type="term" value="C:membrane"/>
    <property type="evidence" value="ECO:0007669"/>
    <property type="project" value="UniProtKB-SubCell"/>
</dbReference>
<reference evidence="6 7" key="1">
    <citation type="journal article" date="2015" name="PLoS Pathog.">
        <title>Leptomonas seymouri: Adaptations to the Dixenous Life Cycle Analyzed by Genome Sequencing, Transcriptome Profiling and Co-infection with Leishmania donovani.</title>
        <authorList>
            <person name="Kraeva N."/>
            <person name="Butenko A."/>
            <person name="Hlavacova J."/>
            <person name="Kostygov A."/>
            <person name="Myskova J."/>
            <person name="Grybchuk D."/>
            <person name="Lestinova T."/>
            <person name="Votypka J."/>
            <person name="Volf P."/>
            <person name="Opperdoes F."/>
            <person name="Flegontov P."/>
            <person name="Lukes J."/>
            <person name="Yurchenko V."/>
        </authorList>
    </citation>
    <scope>NUCLEOTIDE SEQUENCE [LARGE SCALE GENOMIC DNA]</scope>
    <source>
        <strain evidence="6 7">ATCC 30220</strain>
    </source>
</reference>
<dbReference type="SUPFAM" id="SSF54236">
    <property type="entry name" value="Ubiquitin-like"/>
    <property type="match status" value="4"/>
</dbReference>
<evidence type="ECO:0000313" key="7">
    <source>
        <dbReference type="Proteomes" id="UP000038009"/>
    </source>
</evidence>
<comment type="caution">
    <text evidence="6">The sequence shown here is derived from an EMBL/GenBank/DDBJ whole genome shotgun (WGS) entry which is preliminary data.</text>
</comment>
<sequence>MNSFKGAHSEAERGVDAAEVLTMDKLPITCEKRAGCTLPDLASKKFLVSPSMTVGTFAELLRKRIALEASEPFHLFVKDEVIMASGMAMRELHRSCKEADQFLRLYYGNDSPGDAAAMGPYKILHPVQERVSEAQESISQGKIPVICERAEGSSLPDLDRKEYTVASTMKVGCFSVLLRERIAATVTEPVFLFLGSRLLTANQISMQELYDSHKDKDGLLYVTYSEHAPENVVCVGEYRSTHDLVERKQDAAEAAAMGKIPIICEKREGSLVTDLIKKKFVVEPTMTVGMVAAVLSKRVTSEVGHHIFLFIGDSVLTASSISISDFYNAYKDAEDGLLYVSYSSELPPLTPQLGQYKASYTHKERVRDAEKALQMDKLPIICERKDGSCIPAINHRKFLVPQEISVGKLIEMLKERVAQEVDAPIQIFVRGDIITNYNEPAMEVYEGYKDTDKFLYVTYSDVRS</sequence>
<evidence type="ECO:0000256" key="2">
    <source>
        <dbReference type="ARBA" id="ARBA00007293"/>
    </source>
</evidence>
<keyword evidence="4" id="KW-0449">Lipoprotein</keyword>
<dbReference type="EMBL" id="LJSK01000017">
    <property type="protein sequence ID" value="KPI89724.1"/>
    <property type="molecule type" value="Genomic_DNA"/>
</dbReference>
<dbReference type="Pfam" id="PF02991">
    <property type="entry name" value="ATG8"/>
    <property type="match status" value="4"/>
</dbReference>
<dbReference type="InterPro" id="IPR029071">
    <property type="entry name" value="Ubiquitin-like_domsf"/>
</dbReference>
<dbReference type="OrthoDB" id="6738456at2759"/>
<evidence type="ECO:0000256" key="5">
    <source>
        <dbReference type="RuleBase" id="RU004384"/>
    </source>
</evidence>
<name>A0A0N1IM87_LEPSE</name>
<evidence type="ECO:0000313" key="6">
    <source>
        <dbReference type="EMBL" id="KPI89724.1"/>
    </source>
</evidence>
<gene>
    <name evidence="6" type="ORF">ABL78_1104</name>
</gene>
<keyword evidence="3" id="KW-0472">Membrane</keyword>
<dbReference type="GO" id="GO:0006914">
    <property type="term" value="P:autophagy"/>
    <property type="evidence" value="ECO:0007669"/>
    <property type="project" value="UniProtKB-KW"/>
</dbReference>
<keyword evidence="5" id="KW-0072">Autophagy</keyword>
<dbReference type="AlphaFoldDB" id="A0A0N1IM87"/>
<evidence type="ECO:0000256" key="3">
    <source>
        <dbReference type="ARBA" id="ARBA00023136"/>
    </source>
</evidence>
<comment type="similarity">
    <text evidence="2 5">Belongs to the ATG8 family.</text>
</comment>
<keyword evidence="7" id="KW-1185">Reference proteome</keyword>
<organism evidence="6 7">
    <name type="scientific">Leptomonas seymouri</name>
    <dbReference type="NCBI Taxonomy" id="5684"/>
    <lineage>
        <taxon>Eukaryota</taxon>
        <taxon>Discoba</taxon>
        <taxon>Euglenozoa</taxon>
        <taxon>Kinetoplastea</taxon>
        <taxon>Metakinetoplastina</taxon>
        <taxon>Trypanosomatida</taxon>
        <taxon>Trypanosomatidae</taxon>
        <taxon>Leishmaniinae</taxon>
        <taxon>Leptomonas</taxon>
    </lineage>
</organism>
<dbReference type="PANTHER" id="PTHR10969">
    <property type="entry name" value="MICROTUBULE-ASSOCIATED PROTEINS 1A/1B LIGHT CHAIN 3-RELATED"/>
    <property type="match status" value="1"/>
</dbReference>
<dbReference type="VEuPathDB" id="TriTrypDB:Lsey_0017_0030"/>
<protein>
    <recommendedName>
        <fullName evidence="5">Autophagy-related protein</fullName>
    </recommendedName>
</protein>
<dbReference type="OMA" id="MEVYEGY"/>
<evidence type="ECO:0000256" key="1">
    <source>
        <dbReference type="ARBA" id="ARBA00004370"/>
    </source>
</evidence>
<evidence type="ECO:0000256" key="4">
    <source>
        <dbReference type="ARBA" id="ARBA00023288"/>
    </source>
</evidence>
<comment type="subcellular location">
    <subcellularLocation>
        <location evidence="1">Membrane</location>
    </subcellularLocation>
</comment>
<dbReference type="InterPro" id="IPR004241">
    <property type="entry name" value="Atg8-like"/>
</dbReference>